<protein>
    <submittedName>
        <fullName evidence="1">2265_t:CDS:1</fullName>
    </submittedName>
</protein>
<reference evidence="1" key="1">
    <citation type="submission" date="2021-06" db="EMBL/GenBank/DDBJ databases">
        <authorList>
            <person name="Kallberg Y."/>
            <person name="Tangrot J."/>
            <person name="Rosling A."/>
        </authorList>
    </citation>
    <scope>NUCLEOTIDE SEQUENCE</scope>
    <source>
        <strain evidence="1">AZ414A</strain>
    </source>
</reference>
<evidence type="ECO:0000313" key="1">
    <source>
        <dbReference type="EMBL" id="CAG8646691.1"/>
    </source>
</evidence>
<dbReference type="PANTHER" id="PTHR48475:SF1">
    <property type="entry name" value="RNASE H TYPE-1 DOMAIN-CONTAINING PROTEIN"/>
    <property type="match status" value="1"/>
</dbReference>
<name>A0A9N9DT95_9GLOM</name>
<sequence>SLAKSLQTSESNWDELIPSILFAYRTLKQESTKYTPFYLVHGREAQLPIDIEFQNQEQNFNPIENFEESLNRRISALKGIFIDAQIINHRNIQHAQELQRNRQQNLKKAQTYEVNDIILLYDSAKQHVHGDKFSIKWNGPFWIQSKLGNNTYLIRDKLGRILQKPIHAEKMKHYKQRYLVEPHVVIAS</sequence>
<feature type="non-terminal residue" evidence="1">
    <location>
        <position position="1"/>
    </location>
</feature>
<organism evidence="1 2">
    <name type="scientific">Diversispora eburnea</name>
    <dbReference type="NCBI Taxonomy" id="1213867"/>
    <lineage>
        <taxon>Eukaryota</taxon>
        <taxon>Fungi</taxon>
        <taxon>Fungi incertae sedis</taxon>
        <taxon>Mucoromycota</taxon>
        <taxon>Glomeromycotina</taxon>
        <taxon>Glomeromycetes</taxon>
        <taxon>Diversisporales</taxon>
        <taxon>Diversisporaceae</taxon>
        <taxon>Diversispora</taxon>
    </lineage>
</organism>
<gene>
    <name evidence="1" type="ORF">DEBURN_LOCUS11338</name>
</gene>
<proteinExistence type="predicted"/>
<dbReference type="Proteomes" id="UP000789706">
    <property type="component" value="Unassembled WGS sequence"/>
</dbReference>
<comment type="caution">
    <text evidence="1">The sequence shown here is derived from an EMBL/GenBank/DDBJ whole genome shotgun (WGS) entry which is preliminary data.</text>
</comment>
<dbReference type="PANTHER" id="PTHR48475">
    <property type="entry name" value="RIBONUCLEASE H"/>
    <property type="match status" value="1"/>
</dbReference>
<dbReference type="InterPro" id="IPR036397">
    <property type="entry name" value="RNaseH_sf"/>
</dbReference>
<dbReference type="OrthoDB" id="5592268at2759"/>
<dbReference type="EMBL" id="CAJVPK010005774">
    <property type="protein sequence ID" value="CAG8646691.1"/>
    <property type="molecule type" value="Genomic_DNA"/>
</dbReference>
<dbReference type="GO" id="GO:0003676">
    <property type="term" value="F:nucleic acid binding"/>
    <property type="evidence" value="ECO:0007669"/>
    <property type="project" value="InterPro"/>
</dbReference>
<evidence type="ECO:0000313" key="2">
    <source>
        <dbReference type="Proteomes" id="UP000789706"/>
    </source>
</evidence>
<dbReference type="Gene3D" id="3.30.420.10">
    <property type="entry name" value="Ribonuclease H-like superfamily/Ribonuclease H"/>
    <property type="match status" value="1"/>
</dbReference>
<accession>A0A9N9DT95</accession>
<keyword evidence="2" id="KW-1185">Reference proteome</keyword>
<dbReference type="AlphaFoldDB" id="A0A9N9DT95"/>